<evidence type="ECO:0000313" key="1">
    <source>
        <dbReference type="EMBL" id="GAA3773374.1"/>
    </source>
</evidence>
<protein>
    <submittedName>
        <fullName evidence="1">Uncharacterized protein</fullName>
    </submittedName>
</protein>
<dbReference type="RefSeq" id="WP_345145409.1">
    <property type="nucleotide sequence ID" value="NZ_BAABDU010000004.1"/>
</dbReference>
<proteinExistence type="predicted"/>
<dbReference type="EMBL" id="BAABDU010000004">
    <property type="protein sequence ID" value="GAA3773374.1"/>
    <property type="molecule type" value="Genomic_DNA"/>
</dbReference>
<accession>A0ABP7GXF6</accession>
<name>A0ABP7GXF6_9FLAO</name>
<keyword evidence="2" id="KW-1185">Reference proteome</keyword>
<organism evidence="1 2">
    <name type="scientific">Flavobacterium ginsengiterrae</name>
    <dbReference type="NCBI Taxonomy" id="871695"/>
    <lineage>
        <taxon>Bacteria</taxon>
        <taxon>Pseudomonadati</taxon>
        <taxon>Bacteroidota</taxon>
        <taxon>Flavobacteriia</taxon>
        <taxon>Flavobacteriales</taxon>
        <taxon>Flavobacteriaceae</taxon>
        <taxon>Flavobacterium</taxon>
    </lineage>
</organism>
<reference evidence="2" key="1">
    <citation type="journal article" date="2019" name="Int. J. Syst. Evol. Microbiol.">
        <title>The Global Catalogue of Microorganisms (GCM) 10K type strain sequencing project: providing services to taxonomists for standard genome sequencing and annotation.</title>
        <authorList>
            <consortium name="The Broad Institute Genomics Platform"/>
            <consortium name="The Broad Institute Genome Sequencing Center for Infectious Disease"/>
            <person name="Wu L."/>
            <person name="Ma J."/>
        </authorList>
    </citation>
    <scope>NUCLEOTIDE SEQUENCE [LARGE SCALE GENOMIC DNA]</scope>
    <source>
        <strain evidence="2">JCM 17337</strain>
    </source>
</reference>
<sequence length="131" mass="14824">MTSGTPWSGSLISYGGATDNGYDTQISSNYGKNRISFRTRNGDHGYWNPWNEIATSLGDNHCIKLSVGNNPWSNTAIIEIGYTAQTGDFTDLKVAIYGYSNGLIRILQNRNEQVEKHIIEKKRNQFWRDEC</sequence>
<gene>
    <name evidence="1" type="ORF">GCM10022423_29870</name>
</gene>
<comment type="caution">
    <text evidence="1">The sequence shown here is derived from an EMBL/GenBank/DDBJ whole genome shotgun (WGS) entry which is preliminary data.</text>
</comment>
<dbReference type="Proteomes" id="UP001500748">
    <property type="component" value="Unassembled WGS sequence"/>
</dbReference>
<evidence type="ECO:0000313" key="2">
    <source>
        <dbReference type="Proteomes" id="UP001500748"/>
    </source>
</evidence>